<comment type="caution">
    <text evidence="3">The sequence shown here is derived from an EMBL/GenBank/DDBJ whole genome shotgun (WGS) entry which is preliminary data.</text>
</comment>
<feature type="compositionally biased region" description="Low complexity" evidence="1">
    <location>
        <begin position="437"/>
        <end position="455"/>
    </location>
</feature>
<dbReference type="EMBL" id="JXXN02003279">
    <property type="protein sequence ID" value="THD21759.1"/>
    <property type="molecule type" value="Genomic_DNA"/>
</dbReference>
<feature type="region of interest" description="Disordered" evidence="1">
    <location>
        <begin position="239"/>
        <end position="283"/>
    </location>
</feature>
<dbReference type="InterPro" id="IPR027267">
    <property type="entry name" value="AH/BAR_dom_sf"/>
</dbReference>
<evidence type="ECO:0000259" key="2">
    <source>
        <dbReference type="PROSITE" id="PS50870"/>
    </source>
</evidence>
<dbReference type="AlphaFoldDB" id="A0A4E0R1A3"/>
<feature type="region of interest" description="Disordered" evidence="1">
    <location>
        <begin position="422"/>
        <end position="546"/>
    </location>
</feature>
<dbReference type="Gene3D" id="1.20.1270.60">
    <property type="entry name" value="Arfaptin homology (AH) domain/BAR domain"/>
    <property type="match status" value="1"/>
</dbReference>
<protein>
    <submittedName>
        <fullName evidence="3">Secretory vesicle-associated protein ica69</fullName>
    </submittedName>
</protein>
<feature type="compositionally biased region" description="Basic and acidic residues" evidence="1">
    <location>
        <begin position="536"/>
        <end position="546"/>
    </location>
</feature>
<dbReference type="FunFam" id="1.20.1270.60:FF:000068">
    <property type="entry name" value="Islet cell autoantigen"/>
    <property type="match status" value="1"/>
</dbReference>
<reference evidence="3" key="1">
    <citation type="submission" date="2019-03" db="EMBL/GenBank/DDBJ databases">
        <title>Improved annotation for the trematode Fasciola hepatica.</title>
        <authorList>
            <person name="Choi Y.-J."/>
            <person name="Martin J."/>
            <person name="Mitreva M."/>
        </authorList>
    </citation>
    <scope>NUCLEOTIDE SEQUENCE [LARGE SCALE GENOMIC DNA]</scope>
</reference>
<dbReference type="Pfam" id="PF06456">
    <property type="entry name" value="Arfaptin"/>
    <property type="match status" value="1"/>
</dbReference>
<dbReference type="SMART" id="SM01015">
    <property type="entry name" value="Arfaptin"/>
    <property type="match status" value="1"/>
</dbReference>
<feature type="region of interest" description="Disordered" evidence="1">
    <location>
        <begin position="348"/>
        <end position="407"/>
    </location>
</feature>
<dbReference type="SUPFAM" id="SSF103657">
    <property type="entry name" value="BAR/IMD domain-like"/>
    <property type="match status" value="1"/>
</dbReference>
<dbReference type="Proteomes" id="UP000230066">
    <property type="component" value="Unassembled WGS sequence"/>
</dbReference>
<feature type="compositionally biased region" description="Polar residues" evidence="1">
    <location>
        <begin position="363"/>
        <end position="385"/>
    </location>
</feature>
<proteinExistence type="predicted"/>
<name>A0A4E0R1A3_FASHE</name>
<dbReference type="GO" id="GO:0051049">
    <property type="term" value="P:regulation of transport"/>
    <property type="evidence" value="ECO:0007669"/>
    <property type="project" value="TreeGrafter"/>
</dbReference>
<dbReference type="GO" id="GO:0019904">
    <property type="term" value="F:protein domain specific binding"/>
    <property type="evidence" value="ECO:0007669"/>
    <property type="project" value="InterPro"/>
</dbReference>
<evidence type="ECO:0000313" key="3">
    <source>
        <dbReference type="EMBL" id="THD21759.1"/>
    </source>
</evidence>
<evidence type="ECO:0000313" key="4">
    <source>
        <dbReference type="Proteomes" id="UP000230066"/>
    </source>
</evidence>
<dbReference type="SMART" id="SM01237">
    <property type="entry name" value="ICA69"/>
    <property type="match status" value="1"/>
</dbReference>
<dbReference type="PANTHER" id="PTHR10164">
    <property type="entry name" value="ISLET CELL AUTOANTIGEN 1"/>
    <property type="match status" value="1"/>
</dbReference>
<dbReference type="Pfam" id="PF04629">
    <property type="entry name" value="ICA69"/>
    <property type="match status" value="1"/>
</dbReference>
<keyword evidence="4" id="KW-1185">Reference proteome</keyword>
<evidence type="ECO:0000256" key="1">
    <source>
        <dbReference type="SAM" id="MobiDB-lite"/>
    </source>
</evidence>
<sequence>MITKFGRKQDQNIVASDADLDSKLELLKSVQTTCRDLAIWLARYQETVCYLSQAENEMGRFLKQHSLEDKTRAGKIMSAVGKALSHSAQQRLLLRSPLDRLQQEVKTFRQRAISDTVSTLKRMETSRTEYRGALLWMKNVSEELDPDTYKQLEKFRCVQSQVRKSKSNFDRLKIDSMQKIDLLSASRCNMLSHVLAAYQNSLLKFLEKTSRTMVAVAERFKGYQYYEFSVLKHLRPDSRKLAGGGDGSDDEDSTSRSCALDSLNDANSEPATEYKESVPTEEELDRQLDELFRTDDTDELRTDEFAQFQSYQTTLSSSTQPLELLAGADGGVPAEHRDFLTDLFATNSTSQPVDDSKNWFGQLMTSSTDQNSRPNSFTSEWNSVFGQLDNNNNNKDNENNNTASQSDLISSEISTAVTECDPWSEFERSSSSVLPSQLLDQRQQQQEQQSNLTALSDLSTKPVADFGDPQESTSLYPNNKTMTPQTPDSVHPITTGSASSKSGVNRNPNGSQQPRNLDAWISLFSDLDPLGNPDSLSKKEGQISDA</sequence>
<gene>
    <name evidence="3" type="ORF">D915_007333</name>
</gene>
<dbReference type="InterPro" id="IPR024114">
    <property type="entry name" value="Islet_autoAg_Ica1/Ica1-like"/>
</dbReference>
<feature type="compositionally biased region" description="Polar residues" evidence="1">
    <location>
        <begin position="470"/>
        <end position="515"/>
    </location>
</feature>
<dbReference type="GO" id="GO:0005794">
    <property type="term" value="C:Golgi apparatus"/>
    <property type="evidence" value="ECO:0007669"/>
    <property type="project" value="TreeGrafter"/>
</dbReference>
<dbReference type="PROSITE" id="PS50870">
    <property type="entry name" value="AH"/>
    <property type="match status" value="1"/>
</dbReference>
<dbReference type="PANTHER" id="PTHR10164:SF4">
    <property type="entry name" value="GH23156P"/>
    <property type="match status" value="1"/>
</dbReference>
<accession>A0A4E0R1A3</accession>
<organism evidence="3 4">
    <name type="scientific">Fasciola hepatica</name>
    <name type="common">Liver fluke</name>
    <dbReference type="NCBI Taxonomy" id="6192"/>
    <lineage>
        <taxon>Eukaryota</taxon>
        <taxon>Metazoa</taxon>
        <taxon>Spiralia</taxon>
        <taxon>Lophotrochozoa</taxon>
        <taxon>Platyhelminthes</taxon>
        <taxon>Trematoda</taxon>
        <taxon>Digenea</taxon>
        <taxon>Plagiorchiida</taxon>
        <taxon>Echinostomata</taxon>
        <taxon>Echinostomatoidea</taxon>
        <taxon>Fasciolidae</taxon>
        <taxon>Fasciola</taxon>
    </lineage>
</organism>
<dbReference type="InterPro" id="IPR010504">
    <property type="entry name" value="AH_dom"/>
</dbReference>
<dbReference type="InterPro" id="IPR006723">
    <property type="entry name" value="Islet_autoAg_Ica1_C"/>
</dbReference>
<feature type="domain" description="AH" evidence="2">
    <location>
        <begin position="15"/>
        <end position="218"/>
    </location>
</feature>